<gene>
    <name evidence="5" type="primary">spkD_4</name>
    <name evidence="5" type="ORF">MBHS_04552</name>
</gene>
<dbReference type="Gene3D" id="1.25.40.10">
    <property type="entry name" value="Tetratricopeptide repeat domain"/>
    <property type="match status" value="2"/>
</dbReference>
<keyword evidence="3" id="KW-1133">Transmembrane helix</keyword>
<dbReference type="SUPFAM" id="SSF81901">
    <property type="entry name" value="HCP-like"/>
    <property type="match status" value="2"/>
</dbReference>
<feature type="binding site" evidence="1">
    <location>
        <position position="49"/>
    </location>
    <ligand>
        <name>ATP</name>
        <dbReference type="ChEBI" id="CHEBI:30616"/>
    </ligand>
</feature>
<keyword evidence="1" id="KW-0067">ATP-binding</keyword>
<dbReference type="InterPro" id="IPR011009">
    <property type="entry name" value="Kinase-like_dom_sf"/>
</dbReference>
<dbReference type="GO" id="GO:0004674">
    <property type="term" value="F:protein serine/threonine kinase activity"/>
    <property type="evidence" value="ECO:0007669"/>
    <property type="project" value="UniProtKB-EC"/>
</dbReference>
<dbReference type="OrthoDB" id="9816047at2"/>
<dbReference type="CDD" id="cd14014">
    <property type="entry name" value="STKc_PknB_like"/>
    <property type="match status" value="1"/>
</dbReference>
<dbReference type="EMBL" id="FMSV02000555">
    <property type="protein sequence ID" value="SEH08660.1"/>
    <property type="molecule type" value="Genomic_DNA"/>
</dbReference>
<dbReference type="Gene3D" id="1.10.510.10">
    <property type="entry name" value="Transferase(Phosphotransferase) domain 1"/>
    <property type="match status" value="1"/>
</dbReference>
<dbReference type="RefSeq" id="WP_146066889.1">
    <property type="nucleotide sequence ID" value="NZ_FMSV02000555.1"/>
</dbReference>
<feature type="domain" description="Protein kinase" evidence="4">
    <location>
        <begin position="20"/>
        <end position="298"/>
    </location>
</feature>
<dbReference type="InterPro" id="IPR011990">
    <property type="entry name" value="TPR-like_helical_dom_sf"/>
</dbReference>
<dbReference type="AlphaFoldDB" id="A0A1H6FF12"/>
<accession>A0A1H6FF12</accession>
<keyword evidence="1" id="KW-0547">Nucleotide-binding</keyword>
<dbReference type="InterPro" id="IPR000719">
    <property type="entry name" value="Prot_kinase_dom"/>
</dbReference>
<dbReference type="Pfam" id="PF00069">
    <property type="entry name" value="Pkinase"/>
    <property type="match status" value="1"/>
</dbReference>
<dbReference type="PANTHER" id="PTHR45011">
    <property type="entry name" value="DAP3-BINDING CELL DEATH ENHANCER 1"/>
    <property type="match status" value="1"/>
</dbReference>
<evidence type="ECO:0000313" key="5">
    <source>
        <dbReference type="EMBL" id="SEH08660.1"/>
    </source>
</evidence>
<keyword evidence="5" id="KW-0808">Transferase</keyword>
<dbReference type="InterPro" id="IPR006597">
    <property type="entry name" value="Sel1-like"/>
</dbReference>
<feature type="compositionally biased region" description="Basic residues" evidence="2">
    <location>
        <begin position="304"/>
        <end position="315"/>
    </location>
</feature>
<evidence type="ECO:0000256" key="2">
    <source>
        <dbReference type="SAM" id="MobiDB-lite"/>
    </source>
</evidence>
<dbReference type="PROSITE" id="PS00107">
    <property type="entry name" value="PROTEIN_KINASE_ATP"/>
    <property type="match status" value="1"/>
</dbReference>
<evidence type="ECO:0000256" key="3">
    <source>
        <dbReference type="SAM" id="Phobius"/>
    </source>
</evidence>
<dbReference type="SMART" id="SM00671">
    <property type="entry name" value="SEL1"/>
    <property type="match status" value="4"/>
</dbReference>
<feature type="transmembrane region" description="Helical" evidence="3">
    <location>
        <begin position="332"/>
        <end position="352"/>
    </location>
</feature>
<keyword evidence="6" id="KW-1185">Reference proteome</keyword>
<reference evidence="5 6" key="1">
    <citation type="submission" date="2016-10" db="EMBL/GenBank/DDBJ databases">
        <authorList>
            <person name="de Groot N.N."/>
        </authorList>
    </citation>
    <scope>NUCLEOTIDE SEQUENCE [LARGE SCALE GENOMIC DNA]</scope>
    <source>
        <strain evidence="5">MBHS1</strain>
    </source>
</reference>
<sequence length="631" mass="70202">MTKSSISSDALPTGFRLKHYILRSVLGRGGFGITYLAEDTHKQCLVAIKEYFPDMLITRSPDCTLQAKTQNSQEEFAWGLERFIQEARILAKFRHPNIVQVLQFFHAYNSAYLVMQYEQGLSLKAALTGGETATEAELREILPPLLSGIRTVHDAGGLHRDIKPDNIYLRDDHTPVLLDFGAARFELGQHSRSITSLVTPGYAPPEQYESAADKQGPWTDIYALGAVLYRAIGGACPLESTARVNAISLHHETDPLPPAIEIGRRRYSRQLLEAIDWALQIAPEQRPQDIKAWARALLDGQKPKPAKKRSKHGKSPAKPEKPTKNTSQTRAYTIWFALFIVVSVLAAGFYGLRMDHQHNVQAIAVKERQKTDYIAALLAYRSGNHQVALDKLRQLAADGYIEAQFTLANLYDQGAPGLAEDNRQAVHWYHEAAEQDHAKAQNNLAVMYEHGEGIAEDRQQAISWYRKAAAQGNQKAARSLARLTGEGSPGLADASLPEADKSEAADNFIEQLYRAFIAEALQAGLAAYRRGDAETTLAKWQPLAEAGLSQAQFLLGVLYHEGELVPKDYAKALNWTRKAAQQGDEDAQYNLGFMYEHGEGLTADTQQALYWYRKAAAQGEAKARRAVRRLE</sequence>
<proteinExistence type="predicted"/>
<dbReference type="SUPFAM" id="SSF56112">
    <property type="entry name" value="Protein kinase-like (PK-like)"/>
    <property type="match status" value="1"/>
</dbReference>
<organism evidence="5 6">
    <name type="scientific">Candidatus Venteria ishoeyi</name>
    <dbReference type="NCBI Taxonomy" id="1899563"/>
    <lineage>
        <taxon>Bacteria</taxon>
        <taxon>Pseudomonadati</taxon>
        <taxon>Pseudomonadota</taxon>
        <taxon>Gammaproteobacteria</taxon>
        <taxon>Thiotrichales</taxon>
        <taxon>Thiotrichaceae</taxon>
        <taxon>Venteria</taxon>
    </lineage>
</organism>
<dbReference type="InterPro" id="IPR052748">
    <property type="entry name" value="ISR_Activator"/>
</dbReference>
<dbReference type="EC" id="2.7.11.1" evidence="5"/>
<name>A0A1H6FF12_9GAMM</name>
<dbReference type="PANTHER" id="PTHR45011:SF1">
    <property type="entry name" value="DAP3-BINDING CELL DEATH ENHANCER 1"/>
    <property type="match status" value="1"/>
</dbReference>
<dbReference type="Pfam" id="PF08238">
    <property type="entry name" value="Sel1"/>
    <property type="match status" value="4"/>
</dbReference>
<dbReference type="GO" id="GO:0005524">
    <property type="term" value="F:ATP binding"/>
    <property type="evidence" value="ECO:0007669"/>
    <property type="project" value="UniProtKB-UniRule"/>
</dbReference>
<feature type="region of interest" description="Disordered" evidence="2">
    <location>
        <begin position="301"/>
        <end position="326"/>
    </location>
</feature>
<dbReference type="InterPro" id="IPR017441">
    <property type="entry name" value="Protein_kinase_ATP_BS"/>
</dbReference>
<keyword evidence="3" id="KW-0812">Transmembrane</keyword>
<dbReference type="Proteomes" id="UP000236724">
    <property type="component" value="Unassembled WGS sequence"/>
</dbReference>
<keyword evidence="5" id="KW-0418">Kinase</keyword>
<protein>
    <submittedName>
        <fullName evidence="5">Serine/threonine-protein kinase D</fullName>
        <ecNumber evidence="5">2.7.11.1</ecNumber>
    </submittedName>
</protein>
<dbReference type="SMART" id="SM00220">
    <property type="entry name" value="S_TKc"/>
    <property type="match status" value="1"/>
</dbReference>
<evidence type="ECO:0000313" key="6">
    <source>
        <dbReference type="Proteomes" id="UP000236724"/>
    </source>
</evidence>
<evidence type="ECO:0000259" key="4">
    <source>
        <dbReference type="PROSITE" id="PS50011"/>
    </source>
</evidence>
<evidence type="ECO:0000256" key="1">
    <source>
        <dbReference type="PROSITE-ProRule" id="PRU10141"/>
    </source>
</evidence>
<keyword evidence="3" id="KW-0472">Membrane</keyword>
<dbReference type="PROSITE" id="PS50011">
    <property type="entry name" value="PROTEIN_KINASE_DOM"/>
    <property type="match status" value="1"/>
</dbReference>